<accession>A0A514K360</accession>
<proteinExistence type="predicted"/>
<keyword evidence="1" id="KW-1133">Transmembrane helix</keyword>
<reference evidence="2 3" key="1">
    <citation type="submission" date="2019-02" db="EMBL/GenBank/DDBJ databases">
        <title>Spindle-shaped viruses infect a marine ammonia-oxidizing thaumarchaeon.</title>
        <authorList>
            <person name="Kim J.-G."/>
            <person name="Kim S.-J."/>
            <person name="Rhee S.-K."/>
        </authorList>
    </citation>
    <scope>NUCLEOTIDE SEQUENCE [LARGE SCALE GENOMIC DNA]</scope>
    <source>
        <strain evidence="2">NSV5</strain>
    </source>
</reference>
<evidence type="ECO:0000256" key="1">
    <source>
        <dbReference type="SAM" id="Phobius"/>
    </source>
</evidence>
<keyword evidence="1" id="KW-0472">Membrane</keyword>
<feature type="transmembrane region" description="Helical" evidence="1">
    <location>
        <begin position="30"/>
        <end position="51"/>
    </location>
</feature>
<organism evidence="2 3">
    <name type="scientific">Nitrosopumilus spindle-shaped virus</name>
    <dbReference type="NCBI Taxonomy" id="2508184"/>
    <lineage>
        <taxon>Viruses</taxon>
        <taxon>Viruses incertae sedis</taxon>
        <taxon>Thaspiviridae</taxon>
        <taxon>Nitmarvirus</taxon>
        <taxon>Nitmarvirus maris</taxon>
        <taxon>Nitmarvirus NSV1</taxon>
    </lineage>
</organism>
<feature type="transmembrane region" description="Helical" evidence="1">
    <location>
        <begin position="7"/>
        <end position="24"/>
    </location>
</feature>
<dbReference type="Proteomes" id="UP000317543">
    <property type="component" value="Segment"/>
</dbReference>
<name>A0A514K360_9VIRU</name>
<sequence>MNRPQILKILLATFILLSAINLYYTLTITFYYYIVFMASMIMTGWLLRSYLEYRHYQEELKQNG</sequence>
<dbReference type="EMBL" id="MK570057">
    <property type="protein sequence ID" value="QDI74075.1"/>
    <property type="molecule type" value="Genomic_DNA"/>
</dbReference>
<protein>
    <submittedName>
        <fullName evidence="2">Uncharacterized protein</fullName>
    </submittedName>
</protein>
<evidence type="ECO:0000313" key="2">
    <source>
        <dbReference type="EMBL" id="QDI74075.1"/>
    </source>
</evidence>
<keyword evidence="1" id="KW-0812">Transmembrane</keyword>
<evidence type="ECO:0000313" key="3">
    <source>
        <dbReference type="Proteomes" id="UP000317543"/>
    </source>
</evidence>